<keyword evidence="2" id="KW-1185">Reference proteome</keyword>
<gene>
    <name evidence="1" type="ORF">CSKR_100007</name>
</gene>
<evidence type="ECO:0000313" key="2">
    <source>
        <dbReference type="Proteomes" id="UP000286415"/>
    </source>
</evidence>
<dbReference type="EMBL" id="NIRI02000056">
    <property type="protein sequence ID" value="KAG5443781.1"/>
    <property type="molecule type" value="Genomic_DNA"/>
</dbReference>
<dbReference type="InParanoid" id="A0A419QCT3"/>
<reference evidence="1 2" key="2">
    <citation type="journal article" date="2021" name="Genomics">
        <title>High-quality reference genome for Clonorchis sinensis.</title>
        <authorList>
            <person name="Young N.D."/>
            <person name="Stroehlein A.J."/>
            <person name="Kinkar L."/>
            <person name="Wang T."/>
            <person name="Sohn W.M."/>
            <person name="Chang B.C.H."/>
            <person name="Kaur P."/>
            <person name="Weisz D."/>
            <person name="Dudchenko O."/>
            <person name="Aiden E.L."/>
            <person name="Korhonen P.K."/>
            <person name="Gasser R.B."/>
        </authorList>
    </citation>
    <scope>NUCLEOTIDE SEQUENCE [LARGE SCALE GENOMIC DNA]</scope>
    <source>
        <strain evidence="1">Cs-k2</strain>
    </source>
</reference>
<dbReference type="OrthoDB" id="6142323at2759"/>
<dbReference type="Proteomes" id="UP000286415">
    <property type="component" value="Unassembled WGS sequence"/>
</dbReference>
<protein>
    <recommendedName>
        <fullName evidence="3">Reverse transcriptase domain-containing protein</fullName>
    </recommendedName>
</protein>
<sequence length="112" mass="12577">MFKPKSPKKNNTATQQDVAETNCLGIGWTPVVTRLPASLIFCRLTVASKTLTRESQAGFRPRRGCVDHIFTLHQVCETWPLWLDDVRCLQVWTTDASEELLVLDGVNGFVTT</sequence>
<dbReference type="AlphaFoldDB" id="A0A419QCT3"/>
<comment type="caution">
    <text evidence="1">The sequence shown here is derived from an EMBL/GenBank/DDBJ whole genome shotgun (WGS) entry which is preliminary data.</text>
</comment>
<name>A0A419QCT3_CLOSI</name>
<evidence type="ECO:0008006" key="3">
    <source>
        <dbReference type="Google" id="ProtNLM"/>
    </source>
</evidence>
<accession>A0A419QCT3</accession>
<evidence type="ECO:0000313" key="1">
    <source>
        <dbReference type="EMBL" id="KAG5443781.1"/>
    </source>
</evidence>
<organism evidence="1 2">
    <name type="scientific">Clonorchis sinensis</name>
    <name type="common">Chinese liver fluke</name>
    <dbReference type="NCBI Taxonomy" id="79923"/>
    <lineage>
        <taxon>Eukaryota</taxon>
        <taxon>Metazoa</taxon>
        <taxon>Spiralia</taxon>
        <taxon>Lophotrochozoa</taxon>
        <taxon>Platyhelminthes</taxon>
        <taxon>Trematoda</taxon>
        <taxon>Digenea</taxon>
        <taxon>Opisthorchiida</taxon>
        <taxon>Opisthorchiata</taxon>
        <taxon>Opisthorchiidae</taxon>
        <taxon>Clonorchis</taxon>
    </lineage>
</organism>
<proteinExistence type="predicted"/>
<reference evidence="1 2" key="1">
    <citation type="journal article" date="2018" name="Biotechnol. Adv.">
        <title>Improved genomic resources and new bioinformatic workflow for the carcinogenic parasite Clonorchis sinensis: Biotechnological implications.</title>
        <authorList>
            <person name="Wang D."/>
            <person name="Korhonen P.K."/>
            <person name="Gasser R.B."/>
            <person name="Young N.D."/>
        </authorList>
    </citation>
    <scope>NUCLEOTIDE SEQUENCE [LARGE SCALE GENOMIC DNA]</scope>
    <source>
        <strain evidence="1">Cs-k2</strain>
    </source>
</reference>